<keyword evidence="1" id="KW-0472">Membrane</keyword>
<dbReference type="RefSeq" id="WP_342159941.1">
    <property type="nucleotide sequence ID" value="NZ_JBCDNA010000002.1"/>
</dbReference>
<evidence type="ECO:0000256" key="1">
    <source>
        <dbReference type="SAM" id="Phobius"/>
    </source>
</evidence>
<accession>A0ABU9L0H8</accession>
<dbReference type="Proteomes" id="UP001474120">
    <property type="component" value="Unassembled WGS sequence"/>
</dbReference>
<evidence type="ECO:0000313" key="7">
    <source>
        <dbReference type="Proteomes" id="UP001474120"/>
    </source>
</evidence>
<dbReference type="InterPro" id="IPR022720">
    <property type="entry name" value="Motility-assoc_prot_GldM_N"/>
</dbReference>
<evidence type="ECO:0000259" key="5">
    <source>
        <dbReference type="Pfam" id="PF21602"/>
    </source>
</evidence>
<feature type="domain" description="Gliding motility-associated protein GldM C-terminal" evidence="2">
    <location>
        <begin position="408"/>
        <end position="513"/>
    </location>
</feature>
<dbReference type="InterPro" id="IPR048406">
    <property type="entry name" value="GldM_Ig-like-2"/>
</dbReference>
<dbReference type="Pfam" id="PF21601">
    <property type="entry name" value="GldM_2nd"/>
    <property type="match status" value="1"/>
</dbReference>
<feature type="domain" description="Gliding motility-associated protein GldM N-terminal" evidence="3">
    <location>
        <begin position="31"/>
        <end position="220"/>
    </location>
</feature>
<organism evidence="6 7">
    <name type="scientific">Lutimonas vermicola</name>
    <dbReference type="NCBI Taxonomy" id="414288"/>
    <lineage>
        <taxon>Bacteria</taxon>
        <taxon>Pseudomonadati</taxon>
        <taxon>Bacteroidota</taxon>
        <taxon>Flavobacteriia</taxon>
        <taxon>Flavobacteriales</taxon>
        <taxon>Flavobacteriaceae</taxon>
        <taxon>Lutimonas</taxon>
    </lineage>
</organism>
<reference evidence="6 7" key="1">
    <citation type="submission" date="2024-04" db="EMBL/GenBank/DDBJ databases">
        <title>whole genome sequencing of Lutimonas vermicola strain IMCC1616.</title>
        <authorList>
            <person name="Bae S.S."/>
        </authorList>
    </citation>
    <scope>NUCLEOTIDE SEQUENCE [LARGE SCALE GENOMIC DNA]</scope>
    <source>
        <strain evidence="6 7">IMCC1616</strain>
    </source>
</reference>
<dbReference type="InterPro" id="IPR019859">
    <property type="entry name" value="Motility-assoc_prot_GldM"/>
</dbReference>
<name>A0ABU9L0H8_9FLAO</name>
<dbReference type="InterPro" id="IPR022719">
    <property type="entry name" value="Motility-assoc_prot_GldM_C"/>
</dbReference>
<feature type="transmembrane region" description="Helical" evidence="1">
    <location>
        <begin position="12"/>
        <end position="29"/>
    </location>
</feature>
<evidence type="ECO:0000259" key="2">
    <source>
        <dbReference type="Pfam" id="PF12080"/>
    </source>
</evidence>
<dbReference type="Pfam" id="PF21602">
    <property type="entry name" value="GldM_3rd"/>
    <property type="match status" value="1"/>
</dbReference>
<keyword evidence="1" id="KW-1133">Transmembrane helix</keyword>
<dbReference type="Pfam" id="PF12081">
    <property type="entry name" value="GldM_1st"/>
    <property type="match status" value="1"/>
</dbReference>
<evidence type="ECO:0000259" key="3">
    <source>
        <dbReference type="Pfam" id="PF12081"/>
    </source>
</evidence>
<gene>
    <name evidence="6" type="primary">gldM</name>
    <name evidence="6" type="ORF">AABB81_08535</name>
</gene>
<proteinExistence type="predicted"/>
<evidence type="ECO:0000259" key="4">
    <source>
        <dbReference type="Pfam" id="PF21601"/>
    </source>
</evidence>
<protein>
    <submittedName>
        <fullName evidence="6">Gliding motility protein GldM</fullName>
    </submittedName>
</protein>
<sequence>MAGGKQSPRQKMINLMYLIFIAMLAMNMSKEVLQAFGLMDNKLVAANDAATTRNKRSYEDLALKAVEQSEKYGDEAAKADKIQKLSEDYFAYIENLKEEMKSTVDDPTDYETMDSGKFLDEKFFKGDDGVYHEAGQEFVDRMNKYRSDLSTVMGEGSESVKKDVETRFSTDKVTNREGKEIFWLDYNYKGFPLVASITKMTQIQADIKTTESEVLGNMLQGQMASDVSMNNYQAILIPNAPATLQGENFQGKIVLGRYDGSLKPTKVVINGKEITNIKDGGAILDFPSGNVGENEIKGKFIFMENGIPVEIPVETSYAVVAKPNSAVISADKMNVVYRGVQNPITVSVPGVADNAVKASAPGLRKVKGIGKYEMAPGKGREVKITVSAKLPDGTPITSSQIFRIKDIPAPVAAVRGEYGMIKMPKSTLQKATISSILPDFVFDLKINTTGFSVKVPGQPTVIVKGEKFDASAIRVLNKARRGDVVIIFDIKQKLVGNSGYYLKNASPVNVEITN</sequence>
<keyword evidence="7" id="KW-1185">Reference proteome</keyword>
<feature type="domain" description="Gliding motility-associated protein GldM second immunoglobulin-like" evidence="5">
    <location>
        <begin position="325"/>
        <end position="405"/>
    </location>
</feature>
<dbReference type="InterPro" id="IPR048405">
    <property type="entry name" value="GldM_Ig-like-1"/>
</dbReference>
<keyword evidence="1" id="KW-0812">Transmembrane</keyword>
<dbReference type="EMBL" id="JBCDNA010000002">
    <property type="protein sequence ID" value="MEL4455941.1"/>
    <property type="molecule type" value="Genomic_DNA"/>
</dbReference>
<dbReference type="Pfam" id="PF12080">
    <property type="entry name" value="GldM_4th"/>
    <property type="match status" value="1"/>
</dbReference>
<comment type="caution">
    <text evidence="6">The sequence shown here is derived from an EMBL/GenBank/DDBJ whole genome shotgun (WGS) entry which is preliminary data.</text>
</comment>
<evidence type="ECO:0000313" key="6">
    <source>
        <dbReference type="EMBL" id="MEL4455941.1"/>
    </source>
</evidence>
<dbReference type="NCBIfam" id="TIGR03517">
    <property type="entry name" value="GldM_gliding"/>
    <property type="match status" value="1"/>
</dbReference>
<feature type="domain" description="Gliding motility-associated protein GldM first immunoglobulin-like" evidence="4">
    <location>
        <begin position="224"/>
        <end position="320"/>
    </location>
</feature>